<protein>
    <submittedName>
        <fullName evidence="1">Uncharacterized protein</fullName>
    </submittedName>
</protein>
<accession>A0A0A9D7Y5</accession>
<reference evidence="1" key="2">
    <citation type="journal article" date="2015" name="Data Brief">
        <title>Shoot transcriptome of the giant reed, Arundo donax.</title>
        <authorList>
            <person name="Barrero R.A."/>
            <person name="Guerrero F.D."/>
            <person name="Moolhuijzen P."/>
            <person name="Goolsby J.A."/>
            <person name="Tidwell J."/>
            <person name="Bellgard S.E."/>
            <person name="Bellgard M.I."/>
        </authorList>
    </citation>
    <scope>NUCLEOTIDE SEQUENCE</scope>
    <source>
        <tissue evidence="1">Shoot tissue taken approximately 20 cm above the soil surface</tissue>
    </source>
</reference>
<sequence length="92" mass="10174">MILKTEPNTWINTHGQSSHDTIISNPPIFCTFFSCIWGRICEVGGKTSRVKKHFERVSPFSIVLTGELDVQHRCTKRNGCQSRHGGIGGSSG</sequence>
<name>A0A0A9D7Y5_ARUDO</name>
<dbReference type="PROSITE" id="PS51257">
    <property type="entry name" value="PROKAR_LIPOPROTEIN"/>
    <property type="match status" value="1"/>
</dbReference>
<organism evidence="1">
    <name type="scientific">Arundo donax</name>
    <name type="common">Giant reed</name>
    <name type="synonym">Donax arundinaceus</name>
    <dbReference type="NCBI Taxonomy" id="35708"/>
    <lineage>
        <taxon>Eukaryota</taxon>
        <taxon>Viridiplantae</taxon>
        <taxon>Streptophyta</taxon>
        <taxon>Embryophyta</taxon>
        <taxon>Tracheophyta</taxon>
        <taxon>Spermatophyta</taxon>
        <taxon>Magnoliopsida</taxon>
        <taxon>Liliopsida</taxon>
        <taxon>Poales</taxon>
        <taxon>Poaceae</taxon>
        <taxon>PACMAD clade</taxon>
        <taxon>Arundinoideae</taxon>
        <taxon>Arundineae</taxon>
        <taxon>Arundo</taxon>
    </lineage>
</organism>
<dbReference type="AlphaFoldDB" id="A0A0A9D7Y5"/>
<dbReference type="EMBL" id="GBRH01218043">
    <property type="protein sequence ID" value="JAD79852.1"/>
    <property type="molecule type" value="Transcribed_RNA"/>
</dbReference>
<evidence type="ECO:0000313" key="1">
    <source>
        <dbReference type="EMBL" id="JAD79852.1"/>
    </source>
</evidence>
<proteinExistence type="predicted"/>
<reference evidence="1" key="1">
    <citation type="submission" date="2014-09" db="EMBL/GenBank/DDBJ databases">
        <authorList>
            <person name="Magalhaes I.L.F."/>
            <person name="Oliveira U."/>
            <person name="Santos F.R."/>
            <person name="Vidigal T.H.D.A."/>
            <person name="Brescovit A.D."/>
            <person name="Santos A.J."/>
        </authorList>
    </citation>
    <scope>NUCLEOTIDE SEQUENCE</scope>
    <source>
        <tissue evidence="1">Shoot tissue taken approximately 20 cm above the soil surface</tissue>
    </source>
</reference>